<feature type="region of interest" description="Disordered" evidence="1">
    <location>
        <begin position="282"/>
        <end position="383"/>
    </location>
</feature>
<evidence type="ECO:0000313" key="2">
    <source>
        <dbReference type="EMBL" id="GAA3540309.1"/>
    </source>
</evidence>
<name>A0ABP6VTF6_9ACTN</name>
<sequence length="383" mass="41955">MVCDEGLALYGVTDRELIDRADFRGMDANRPASHRRVTMKVSAAADPADAPLVGASACVRLLHAIGVEETDVKRRELLFELALVLGGSKALELLRVLTLEEEERLAGVLRSTWRVDETAVHTFEKLTMHARRADDASGPAALLPVVNEHRAVVGRLLARESMPTGLRDRLLGTYVQLSQLAGFLAYDLRDYQAAEQPLNDGLRAALDLGDPPLVGYMHYWPGRAAAEQDRPAAVLDHAFAALVSGPSGHRANCWGRYTKDCFRSAMPLREMLRRVAARMNAPSLWPQRRRTTNRASSTGSHPRQRRRGGPGRCSGCGNPGPRWRRPSSLWPASIPAKRDETVRAGARPIQRRLGPGQGDSRGSGQTGRGPGDRFPPQLGSAHR</sequence>
<dbReference type="Proteomes" id="UP001500630">
    <property type="component" value="Unassembled WGS sequence"/>
</dbReference>
<gene>
    <name evidence="2" type="ORF">GCM10022419_020510</name>
</gene>
<evidence type="ECO:0000313" key="3">
    <source>
        <dbReference type="Proteomes" id="UP001500630"/>
    </source>
</evidence>
<evidence type="ECO:0000256" key="1">
    <source>
        <dbReference type="SAM" id="MobiDB-lite"/>
    </source>
</evidence>
<dbReference type="EMBL" id="BAABDQ010000003">
    <property type="protein sequence ID" value="GAA3540309.1"/>
    <property type="molecule type" value="Genomic_DNA"/>
</dbReference>
<organism evidence="2 3">
    <name type="scientific">Nonomuraea rosea</name>
    <dbReference type="NCBI Taxonomy" id="638574"/>
    <lineage>
        <taxon>Bacteria</taxon>
        <taxon>Bacillati</taxon>
        <taxon>Actinomycetota</taxon>
        <taxon>Actinomycetes</taxon>
        <taxon>Streptosporangiales</taxon>
        <taxon>Streptosporangiaceae</taxon>
        <taxon>Nonomuraea</taxon>
    </lineage>
</organism>
<keyword evidence="3" id="KW-1185">Reference proteome</keyword>
<feature type="compositionally biased region" description="Gly residues" evidence="1">
    <location>
        <begin position="355"/>
        <end position="369"/>
    </location>
</feature>
<accession>A0ABP6VTF6</accession>
<reference evidence="3" key="1">
    <citation type="journal article" date="2019" name="Int. J. Syst. Evol. Microbiol.">
        <title>The Global Catalogue of Microorganisms (GCM) 10K type strain sequencing project: providing services to taxonomists for standard genome sequencing and annotation.</title>
        <authorList>
            <consortium name="The Broad Institute Genomics Platform"/>
            <consortium name="The Broad Institute Genome Sequencing Center for Infectious Disease"/>
            <person name="Wu L."/>
            <person name="Ma J."/>
        </authorList>
    </citation>
    <scope>NUCLEOTIDE SEQUENCE [LARGE SCALE GENOMIC DNA]</scope>
    <source>
        <strain evidence="3">JCM 17326</strain>
    </source>
</reference>
<comment type="caution">
    <text evidence="2">The sequence shown here is derived from an EMBL/GenBank/DDBJ whole genome shotgun (WGS) entry which is preliminary data.</text>
</comment>
<proteinExistence type="predicted"/>
<protein>
    <submittedName>
        <fullName evidence="2">Uncharacterized protein</fullName>
    </submittedName>
</protein>